<name>A0AAN7AGB3_9PEZI</name>
<dbReference type="Proteomes" id="UP001302126">
    <property type="component" value="Unassembled WGS sequence"/>
</dbReference>
<gene>
    <name evidence="1" type="ORF">QBC35DRAFT_502011</name>
</gene>
<dbReference type="AlphaFoldDB" id="A0AAN7AGB3"/>
<sequence length="539" mass="58601">MLTAQFLRRATVSLGRRGWGGHVRGRREGRVAVLRNGNEFGCDCHCGSFGQQHHQVRMSHYGHDISRIVDRCMTVYLNTTSSLFTTEKLKSLAISSIKKDLLPGEDHDASVILVSKSLASWLEDSSFMAQLVQLVWSVTPDKTPAKSFSVLTAAVDEVPPPPQARENWKASTVGLSILRGSASRMLPGLWEAGAGSQQKLDQPAFLDFRVPGLQSASQPLHVTLPLAHTIFSNGKPYTFTASRWQTTAGAFRNEVSLVGSVEKTTQTIVLPSHHSSLQMRTALVPLTKPHKIIAGLGNILRQVEVGARLEPASKELESVIPALLNRRLKHSDPAQGGQASGAVGVWALIIPKEVANISSYPLPSALDVECYDPEKVGNLAQQTSDVMEGLLSQGCQLRKILSGGGGWGLKQGLLSLDPQTKFTAEEHEDLESFMRSFRGEEDTGGIVTPGTYVQFFTELHPAETRDRPVLRTLTEALRYVIGTSGTSTRAMGDNVIAQTYPNLFGAVSSEGIYLSSEGSALRTKLDAPRSFVVSREDHL</sequence>
<protein>
    <submittedName>
        <fullName evidence="1">Uncharacterized protein</fullName>
    </submittedName>
</protein>
<organism evidence="1 2">
    <name type="scientific">Podospora australis</name>
    <dbReference type="NCBI Taxonomy" id="1536484"/>
    <lineage>
        <taxon>Eukaryota</taxon>
        <taxon>Fungi</taxon>
        <taxon>Dikarya</taxon>
        <taxon>Ascomycota</taxon>
        <taxon>Pezizomycotina</taxon>
        <taxon>Sordariomycetes</taxon>
        <taxon>Sordariomycetidae</taxon>
        <taxon>Sordariales</taxon>
        <taxon>Podosporaceae</taxon>
        <taxon>Podospora</taxon>
    </lineage>
</organism>
<reference evidence="1" key="1">
    <citation type="journal article" date="2023" name="Mol. Phylogenet. Evol.">
        <title>Genome-scale phylogeny and comparative genomics of the fungal order Sordariales.</title>
        <authorList>
            <person name="Hensen N."/>
            <person name="Bonometti L."/>
            <person name="Westerberg I."/>
            <person name="Brannstrom I.O."/>
            <person name="Guillou S."/>
            <person name="Cros-Aarteil S."/>
            <person name="Calhoun S."/>
            <person name="Haridas S."/>
            <person name="Kuo A."/>
            <person name="Mondo S."/>
            <person name="Pangilinan J."/>
            <person name="Riley R."/>
            <person name="LaButti K."/>
            <person name="Andreopoulos B."/>
            <person name="Lipzen A."/>
            <person name="Chen C."/>
            <person name="Yan M."/>
            <person name="Daum C."/>
            <person name="Ng V."/>
            <person name="Clum A."/>
            <person name="Steindorff A."/>
            <person name="Ohm R.A."/>
            <person name="Martin F."/>
            <person name="Silar P."/>
            <person name="Natvig D.O."/>
            <person name="Lalanne C."/>
            <person name="Gautier V."/>
            <person name="Ament-Velasquez S.L."/>
            <person name="Kruys A."/>
            <person name="Hutchinson M.I."/>
            <person name="Powell A.J."/>
            <person name="Barry K."/>
            <person name="Miller A.N."/>
            <person name="Grigoriev I.V."/>
            <person name="Debuchy R."/>
            <person name="Gladieux P."/>
            <person name="Hiltunen Thoren M."/>
            <person name="Johannesson H."/>
        </authorList>
    </citation>
    <scope>NUCLEOTIDE SEQUENCE</scope>
    <source>
        <strain evidence="1">PSN309</strain>
    </source>
</reference>
<proteinExistence type="predicted"/>
<reference evidence="1" key="2">
    <citation type="submission" date="2023-05" db="EMBL/GenBank/DDBJ databases">
        <authorList>
            <consortium name="Lawrence Berkeley National Laboratory"/>
            <person name="Steindorff A."/>
            <person name="Hensen N."/>
            <person name="Bonometti L."/>
            <person name="Westerberg I."/>
            <person name="Brannstrom I.O."/>
            <person name="Guillou S."/>
            <person name="Cros-Aarteil S."/>
            <person name="Calhoun S."/>
            <person name="Haridas S."/>
            <person name="Kuo A."/>
            <person name="Mondo S."/>
            <person name="Pangilinan J."/>
            <person name="Riley R."/>
            <person name="Labutti K."/>
            <person name="Andreopoulos B."/>
            <person name="Lipzen A."/>
            <person name="Chen C."/>
            <person name="Yanf M."/>
            <person name="Daum C."/>
            <person name="Ng V."/>
            <person name="Clum A."/>
            <person name="Ohm R."/>
            <person name="Martin F."/>
            <person name="Silar P."/>
            <person name="Natvig D."/>
            <person name="Lalanne C."/>
            <person name="Gautier V."/>
            <person name="Ament-Velasquez S.L."/>
            <person name="Kruys A."/>
            <person name="Hutchinson M.I."/>
            <person name="Powell A.J."/>
            <person name="Barry K."/>
            <person name="Miller A.N."/>
            <person name="Grigoriev I.V."/>
            <person name="Debuchy R."/>
            <person name="Gladieux P."/>
            <person name="Thoren M.H."/>
            <person name="Johannesson H."/>
        </authorList>
    </citation>
    <scope>NUCLEOTIDE SEQUENCE</scope>
    <source>
        <strain evidence="1">PSN309</strain>
    </source>
</reference>
<evidence type="ECO:0000313" key="2">
    <source>
        <dbReference type="Proteomes" id="UP001302126"/>
    </source>
</evidence>
<dbReference type="EMBL" id="MU864430">
    <property type="protein sequence ID" value="KAK4186158.1"/>
    <property type="molecule type" value="Genomic_DNA"/>
</dbReference>
<accession>A0AAN7AGB3</accession>
<comment type="caution">
    <text evidence="1">The sequence shown here is derived from an EMBL/GenBank/DDBJ whole genome shotgun (WGS) entry which is preliminary data.</text>
</comment>
<keyword evidence="2" id="KW-1185">Reference proteome</keyword>
<evidence type="ECO:0000313" key="1">
    <source>
        <dbReference type="EMBL" id="KAK4186158.1"/>
    </source>
</evidence>